<evidence type="ECO:0000313" key="6">
    <source>
        <dbReference type="Proteomes" id="UP000761264"/>
    </source>
</evidence>
<reference evidence="5" key="1">
    <citation type="submission" date="2020-03" db="EMBL/GenBank/DDBJ databases">
        <title>Genome of Pelagibius litoralis DSM 21314T.</title>
        <authorList>
            <person name="Wang G."/>
        </authorList>
    </citation>
    <scope>NUCLEOTIDE SEQUENCE</scope>
    <source>
        <strain evidence="5">DSM 21314</strain>
    </source>
</reference>
<comment type="caution">
    <text evidence="5">The sequence shown here is derived from an EMBL/GenBank/DDBJ whole genome shotgun (WGS) entry which is preliminary data.</text>
</comment>
<dbReference type="PROSITE" id="PS50995">
    <property type="entry name" value="HTH_MARR_2"/>
    <property type="match status" value="1"/>
</dbReference>
<keyword evidence="1" id="KW-0805">Transcription regulation</keyword>
<dbReference type="Proteomes" id="UP000761264">
    <property type="component" value="Unassembled WGS sequence"/>
</dbReference>
<evidence type="ECO:0000256" key="1">
    <source>
        <dbReference type="ARBA" id="ARBA00023015"/>
    </source>
</evidence>
<gene>
    <name evidence="5" type="ORF">HBA54_04330</name>
</gene>
<dbReference type="Gene3D" id="1.10.10.10">
    <property type="entry name" value="Winged helix-like DNA-binding domain superfamily/Winged helix DNA-binding domain"/>
    <property type="match status" value="1"/>
</dbReference>
<accession>A0A967C3G4</accession>
<dbReference type="GO" id="GO:0003700">
    <property type="term" value="F:DNA-binding transcription factor activity"/>
    <property type="evidence" value="ECO:0007669"/>
    <property type="project" value="InterPro"/>
</dbReference>
<evidence type="ECO:0000313" key="5">
    <source>
        <dbReference type="EMBL" id="NIA67810.1"/>
    </source>
</evidence>
<protein>
    <submittedName>
        <fullName evidence="5">MarR family transcriptional regulator</fullName>
    </submittedName>
</protein>
<dbReference type="InterPro" id="IPR036390">
    <property type="entry name" value="WH_DNA-bd_sf"/>
</dbReference>
<dbReference type="PANTHER" id="PTHR33164:SF43">
    <property type="entry name" value="HTH-TYPE TRANSCRIPTIONAL REPRESSOR YETL"/>
    <property type="match status" value="1"/>
</dbReference>
<evidence type="ECO:0000256" key="3">
    <source>
        <dbReference type="ARBA" id="ARBA00023163"/>
    </source>
</evidence>
<keyword evidence="2" id="KW-0238">DNA-binding</keyword>
<name>A0A967C3G4_9PROT</name>
<dbReference type="GO" id="GO:0006950">
    <property type="term" value="P:response to stress"/>
    <property type="evidence" value="ECO:0007669"/>
    <property type="project" value="TreeGrafter"/>
</dbReference>
<dbReference type="InterPro" id="IPR000835">
    <property type="entry name" value="HTH_MarR-typ"/>
</dbReference>
<dbReference type="InterPro" id="IPR039422">
    <property type="entry name" value="MarR/SlyA-like"/>
</dbReference>
<organism evidence="5 6">
    <name type="scientific">Pelagibius litoralis</name>
    <dbReference type="NCBI Taxonomy" id="374515"/>
    <lineage>
        <taxon>Bacteria</taxon>
        <taxon>Pseudomonadati</taxon>
        <taxon>Pseudomonadota</taxon>
        <taxon>Alphaproteobacteria</taxon>
        <taxon>Rhodospirillales</taxon>
        <taxon>Rhodovibrionaceae</taxon>
        <taxon>Pelagibius</taxon>
    </lineage>
</organism>
<dbReference type="SUPFAM" id="SSF46785">
    <property type="entry name" value="Winged helix' DNA-binding domain"/>
    <property type="match status" value="1"/>
</dbReference>
<keyword evidence="6" id="KW-1185">Reference proteome</keyword>
<dbReference type="AlphaFoldDB" id="A0A967C3G4"/>
<keyword evidence="3" id="KW-0804">Transcription</keyword>
<sequence>MPPLKPGQALALWHGVMVAALNRSLPDLTARQFALCLHVYQAPPPHTVRGLAATLNMSKPAVTRALDRLEGLEFLRRKADEADRRSILVQRTVKGSVFLREFADLAAEAARKLNNG</sequence>
<proteinExistence type="predicted"/>
<evidence type="ECO:0000259" key="4">
    <source>
        <dbReference type="PROSITE" id="PS50995"/>
    </source>
</evidence>
<feature type="domain" description="HTH marR-type" evidence="4">
    <location>
        <begin position="1"/>
        <end position="116"/>
    </location>
</feature>
<dbReference type="SMART" id="SM00347">
    <property type="entry name" value="HTH_MARR"/>
    <property type="match status" value="1"/>
</dbReference>
<dbReference type="InterPro" id="IPR023187">
    <property type="entry name" value="Tscrpt_reg_MarR-type_CS"/>
</dbReference>
<dbReference type="EMBL" id="JAAQPH010000003">
    <property type="protein sequence ID" value="NIA67810.1"/>
    <property type="molecule type" value="Genomic_DNA"/>
</dbReference>
<dbReference type="Pfam" id="PF01047">
    <property type="entry name" value="MarR"/>
    <property type="match status" value="1"/>
</dbReference>
<dbReference type="InterPro" id="IPR036388">
    <property type="entry name" value="WH-like_DNA-bd_sf"/>
</dbReference>
<dbReference type="PROSITE" id="PS01117">
    <property type="entry name" value="HTH_MARR_1"/>
    <property type="match status" value="1"/>
</dbReference>
<dbReference type="PANTHER" id="PTHR33164">
    <property type="entry name" value="TRANSCRIPTIONAL REGULATOR, MARR FAMILY"/>
    <property type="match status" value="1"/>
</dbReference>
<evidence type="ECO:0000256" key="2">
    <source>
        <dbReference type="ARBA" id="ARBA00023125"/>
    </source>
</evidence>
<dbReference type="GO" id="GO:0003677">
    <property type="term" value="F:DNA binding"/>
    <property type="evidence" value="ECO:0007669"/>
    <property type="project" value="UniProtKB-KW"/>
</dbReference>